<keyword evidence="2 6" id="KW-0645">Protease</keyword>
<keyword evidence="4 6" id="KW-0064">Aspartyl protease</keyword>
<dbReference type="InterPro" id="IPR033121">
    <property type="entry name" value="PEPTIDASE_A1"/>
</dbReference>
<dbReference type="InterPro" id="IPR001969">
    <property type="entry name" value="Aspartic_peptidase_AS"/>
</dbReference>
<evidence type="ECO:0000256" key="5">
    <source>
        <dbReference type="ARBA" id="ARBA00022801"/>
    </source>
</evidence>
<sequence>MRGSISTSLALATTILTVDAINLVRRADGPARVVEFPISRRRISNPIEHDRKRMQRRDGTLSVTLDNEETLYFMNATIGTPDQSFRLHLDTGSSDLWVNVADSSLCQQDSGNACSISGTYDANSSSTYNYVNSDFNISYVDGSGSSGDYATDTVKFGGVTIENQQFGIGYDSSSQEGILGIGYPINEVAVAYNGGRPYANVPQSLLNNGDISTNAYSLWLNDLDASTGSILFGGVNSDKYTGSLETLPIVKEQGVYAEFIIALTGVGMNGNAGNLSSNLAVPALLDSGSSLMYLPNNVTQEIYDAVGASYNANQGAAFVDCDLANSDMTIDFTFSSPTIRVAMNELVIVAGVDRGQPVCILGIGPAGSSTPVLGDTFLRSAYVVYDITANEISLAQTNFNSTSDNVLEITNSTGVPSATLVQNAVTSVAVSSGGARIGDGGITTTIGSGAEPTAAPGYNMAWLGAAGAVAMMAL</sequence>
<name>A0ABR0EVZ2_ZASCE</name>
<dbReference type="Proteomes" id="UP001305779">
    <property type="component" value="Unassembled WGS sequence"/>
</dbReference>
<dbReference type="InterPro" id="IPR001461">
    <property type="entry name" value="Aspartic_peptidase_A1"/>
</dbReference>
<dbReference type="PRINTS" id="PR00792">
    <property type="entry name" value="PEPSIN"/>
</dbReference>
<keyword evidence="10" id="KW-1185">Reference proteome</keyword>
<dbReference type="EMBL" id="JAXOVC010000002">
    <property type="protein sequence ID" value="KAK4505243.1"/>
    <property type="molecule type" value="Genomic_DNA"/>
</dbReference>
<dbReference type="PROSITE" id="PS51767">
    <property type="entry name" value="PEPTIDASE_A1"/>
    <property type="match status" value="1"/>
</dbReference>
<evidence type="ECO:0000259" key="8">
    <source>
        <dbReference type="PROSITE" id="PS51767"/>
    </source>
</evidence>
<feature type="domain" description="Peptidase A1" evidence="8">
    <location>
        <begin position="72"/>
        <end position="395"/>
    </location>
</feature>
<protein>
    <recommendedName>
        <fullName evidence="8">Peptidase A1 domain-containing protein</fullName>
    </recommendedName>
</protein>
<dbReference type="Pfam" id="PF00026">
    <property type="entry name" value="Asp"/>
    <property type="match status" value="1"/>
</dbReference>
<organism evidence="9 10">
    <name type="scientific">Zasmidium cellare</name>
    <name type="common">Wine cellar mold</name>
    <name type="synonym">Racodium cellare</name>
    <dbReference type="NCBI Taxonomy" id="395010"/>
    <lineage>
        <taxon>Eukaryota</taxon>
        <taxon>Fungi</taxon>
        <taxon>Dikarya</taxon>
        <taxon>Ascomycota</taxon>
        <taxon>Pezizomycotina</taxon>
        <taxon>Dothideomycetes</taxon>
        <taxon>Dothideomycetidae</taxon>
        <taxon>Mycosphaerellales</taxon>
        <taxon>Mycosphaerellaceae</taxon>
        <taxon>Zasmidium</taxon>
    </lineage>
</organism>
<evidence type="ECO:0000256" key="1">
    <source>
        <dbReference type="ARBA" id="ARBA00007447"/>
    </source>
</evidence>
<gene>
    <name evidence="9" type="ORF">PRZ48_003206</name>
</gene>
<comment type="caution">
    <text evidence="9">The sequence shown here is derived from an EMBL/GenBank/DDBJ whole genome shotgun (WGS) entry which is preliminary data.</text>
</comment>
<dbReference type="SUPFAM" id="SSF50630">
    <property type="entry name" value="Acid proteases"/>
    <property type="match status" value="1"/>
</dbReference>
<evidence type="ECO:0000256" key="4">
    <source>
        <dbReference type="ARBA" id="ARBA00022750"/>
    </source>
</evidence>
<evidence type="ECO:0000256" key="6">
    <source>
        <dbReference type="RuleBase" id="RU000454"/>
    </source>
</evidence>
<keyword evidence="3 7" id="KW-0732">Signal</keyword>
<proteinExistence type="inferred from homology"/>
<reference evidence="9 10" key="1">
    <citation type="journal article" date="2023" name="G3 (Bethesda)">
        <title>A chromosome-level genome assembly of Zasmidium syzygii isolated from banana leaves.</title>
        <authorList>
            <person name="van Westerhoven A.C."/>
            <person name="Mehrabi R."/>
            <person name="Talebi R."/>
            <person name="Steentjes M.B.F."/>
            <person name="Corcolon B."/>
            <person name="Chong P.A."/>
            <person name="Kema G.H.J."/>
            <person name="Seidl M.F."/>
        </authorList>
    </citation>
    <scope>NUCLEOTIDE SEQUENCE [LARGE SCALE GENOMIC DNA]</scope>
    <source>
        <strain evidence="9 10">P124</strain>
    </source>
</reference>
<dbReference type="PANTHER" id="PTHR47966">
    <property type="entry name" value="BETA-SITE APP-CLEAVING ENZYME, ISOFORM A-RELATED"/>
    <property type="match status" value="1"/>
</dbReference>
<comment type="similarity">
    <text evidence="1 6">Belongs to the peptidase A1 family.</text>
</comment>
<evidence type="ECO:0000313" key="9">
    <source>
        <dbReference type="EMBL" id="KAK4505243.1"/>
    </source>
</evidence>
<dbReference type="InterPro" id="IPR021109">
    <property type="entry name" value="Peptidase_aspartic_dom_sf"/>
</dbReference>
<evidence type="ECO:0000256" key="7">
    <source>
        <dbReference type="SAM" id="SignalP"/>
    </source>
</evidence>
<dbReference type="CDD" id="cd05474">
    <property type="entry name" value="SAP_like"/>
    <property type="match status" value="1"/>
</dbReference>
<evidence type="ECO:0000256" key="2">
    <source>
        <dbReference type="ARBA" id="ARBA00022670"/>
    </source>
</evidence>
<evidence type="ECO:0000256" key="3">
    <source>
        <dbReference type="ARBA" id="ARBA00022729"/>
    </source>
</evidence>
<dbReference type="PANTHER" id="PTHR47966:SF65">
    <property type="entry name" value="ASPARTIC-TYPE ENDOPEPTIDASE"/>
    <property type="match status" value="1"/>
</dbReference>
<accession>A0ABR0EVZ2</accession>
<dbReference type="Gene3D" id="2.40.70.10">
    <property type="entry name" value="Acid Proteases"/>
    <property type="match status" value="2"/>
</dbReference>
<dbReference type="InterPro" id="IPR033876">
    <property type="entry name" value="SAP-like"/>
</dbReference>
<evidence type="ECO:0000313" key="10">
    <source>
        <dbReference type="Proteomes" id="UP001305779"/>
    </source>
</evidence>
<feature type="chain" id="PRO_5046617127" description="Peptidase A1 domain-containing protein" evidence="7">
    <location>
        <begin position="21"/>
        <end position="474"/>
    </location>
</feature>
<feature type="signal peptide" evidence="7">
    <location>
        <begin position="1"/>
        <end position="20"/>
    </location>
</feature>
<keyword evidence="5 6" id="KW-0378">Hydrolase</keyword>
<dbReference type="PROSITE" id="PS00141">
    <property type="entry name" value="ASP_PROTEASE"/>
    <property type="match status" value="1"/>
</dbReference>